<dbReference type="Proteomes" id="UP000541583">
    <property type="component" value="Unassembled WGS sequence"/>
</dbReference>
<name>A0ABR6PFT6_9SPHI</name>
<dbReference type="EMBL" id="JACHCB010000002">
    <property type="protein sequence ID" value="MBB6108618.1"/>
    <property type="molecule type" value="Genomic_DNA"/>
</dbReference>
<dbReference type="RefSeq" id="WP_076370960.1">
    <property type="nucleotide sequence ID" value="NZ_FTMG01000002.1"/>
</dbReference>
<organism evidence="1 2">
    <name type="scientific">Mucilaginibacter lappiensis</name>
    <dbReference type="NCBI Taxonomy" id="354630"/>
    <lineage>
        <taxon>Bacteria</taxon>
        <taxon>Pseudomonadati</taxon>
        <taxon>Bacteroidota</taxon>
        <taxon>Sphingobacteriia</taxon>
        <taxon>Sphingobacteriales</taxon>
        <taxon>Sphingobacteriaceae</taxon>
        <taxon>Mucilaginibacter</taxon>
    </lineage>
</organism>
<evidence type="ECO:0000313" key="1">
    <source>
        <dbReference type="EMBL" id="MBB6108618.1"/>
    </source>
</evidence>
<accession>A0ABR6PFT6</accession>
<reference evidence="1 2" key="1">
    <citation type="submission" date="2020-08" db="EMBL/GenBank/DDBJ databases">
        <title>Genomic Encyclopedia of Type Strains, Phase IV (KMG-V): Genome sequencing to study the core and pangenomes of soil and plant-associated prokaryotes.</title>
        <authorList>
            <person name="Whitman W."/>
        </authorList>
    </citation>
    <scope>NUCLEOTIDE SEQUENCE [LARGE SCALE GENOMIC DNA]</scope>
    <source>
        <strain evidence="1 2">ANJLi2</strain>
    </source>
</reference>
<comment type="caution">
    <text evidence="1">The sequence shown here is derived from an EMBL/GenBank/DDBJ whole genome shotgun (WGS) entry which is preliminary data.</text>
</comment>
<proteinExistence type="predicted"/>
<evidence type="ECO:0000313" key="2">
    <source>
        <dbReference type="Proteomes" id="UP000541583"/>
    </source>
</evidence>
<gene>
    <name evidence="1" type="ORF">HDF23_001353</name>
</gene>
<keyword evidence="2" id="KW-1185">Reference proteome</keyword>
<sequence>MKDYNELLQKAEVYDFGTGRQIQYLIDLRDLCIKNTKKAPSSSEIEDLLVGTERIIKTIY</sequence>
<protein>
    <submittedName>
        <fullName evidence="1">Uncharacterized protein</fullName>
    </submittedName>
</protein>